<keyword evidence="2" id="KW-0547">Nucleotide-binding</keyword>
<dbReference type="PANTHER" id="PTHR42788">
    <property type="entry name" value="TAURINE IMPORT ATP-BINDING PROTEIN-RELATED"/>
    <property type="match status" value="1"/>
</dbReference>
<accession>A0A8J7G1M1</accession>
<dbReference type="RefSeq" id="WP_194561936.1">
    <property type="nucleotide sequence ID" value="NZ_JADKPV010000001.1"/>
</dbReference>
<evidence type="ECO:0000256" key="1">
    <source>
        <dbReference type="ARBA" id="ARBA00022448"/>
    </source>
</evidence>
<dbReference type="InterPro" id="IPR017871">
    <property type="entry name" value="ABC_transporter-like_CS"/>
</dbReference>
<organism evidence="5 6">
    <name type="scientific">Savagea serpentis</name>
    <dbReference type="NCBI Taxonomy" id="2785297"/>
    <lineage>
        <taxon>Bacteria</taxon>
        <taxon>Bacillati</taxon>
        <taxon>Bacillota</taxon>
        <taxon>Bacilli</taxon>
        <taxon>Bacillales</taxon>
        <taxon>Caryophanaceae</taxon>
        <taxon>Savagea</taxon>
    </lineage>
</organism>
<dbReference type="PROSITE" id="PS00211">
    <property type="entry name" value="ABC_TRANSPORTER_1"/>
    <property type="match status" value="1"/>
</dbReference>
<proteinExistence type="predicted"/>
<keyword evidence="3 5" id="KW-0067">ATP-binding</keyword>
<gene>
    <name evidence="5" type="ORF">IRY55_03905</name>
</gene>
<dbReference type="GO" id="GO:0016887">
    <property type="term" value="F:ATP hydrolysis activity"/>
    <property type="evidence" value="ECO:0007669"/>
    <property type="project" value="InterPro"/>
</dbReference>
<evidence type="ECO:0000313" key="5">
    <source>
        <dbReference type="EMBL" id="MBF4500500.1"/>
    </source>
</evidence>
<reference evidence="5" key="1">
    <citation type="submission" date="2020-11" db="EMBL/GenBank/DDBJ databases">
        <title>Multidrug resistant novel bacterium Savagea serpentis sp. nov., isolated from the scats of a vine snake (Ahaetulla nasuta).</title>
        <authorList>
            <person name="Venkata Ramana V."/>
            <person name="Vikas Patil S."/>
            <person name="Yogita Lugani V."/>
        </authorList>
    </citation>
    <scope>NUCLEOTIDE SEQUENCE</scope>
    <source>
        <strain evidence="5">SN6</strain>
    </source>
</reference>
<feature type="domain" description="ABC transporter" evidence="4">
    <location>
        <begin position="4"/>
        <end position="220"/>
    </location>
</feature>
<name>A0A8J7G1M1_9BACL</name>
<dbReference type="InterPro" id="IPR003439">
    <property type="entry name" value="ABC_transporter-like_ATP-bd"/>
</dbReference>
<sequence length="237" mass="26949">MVVIEAKDFAKYYEETCVVNQVNFSIEREEIVGIIGTSGSGKSTILRALSGLDAQYEGQLYQEEQHPSVVFQEARLFPWLTVLDNVLFGLAQTEEMIVRARMYLQKVGIEQAERLFPNELSGGMAQRVAIARALVRKTSVLLLDEPFSALDAFTKMKLQRLLLDLWEAERTTMVLVTHDLEEALYLCDRIIVLHGQPGLVKATITIDVPKPRRRDDVILARYKGKLLKLLQLEEEVE</sequence>
<evidence type="ECO:0000256" key="2">
    <source>
        <dbReference type="ARBA" id="ARBA00022741"/>
    </source>
</evidence>
<dbReference type="InterPro" id="IPR003593">
    <property type="entry name" value="AAA+_ATPase"/>
</dbReference>
<dbReference type="Gene3D" id="3.40.50.300">
    <property type="entry name" value="P-loop containing nucleotide triphosphate hydrolases"/>
    <property type="match status" value="1"/>
</dbReference>
<dbReference type="PANTHER" id="PTHR42788:SF13">
    <property type="entry name" value="ALIPHATIC SULFONATES IMPORT ATP-BINDING PROTEIN SSUB"/>
    <property type="match status" value="1"/>
</dbReference>
<evidence type="ECO:0000313" key="6">
    <source>
        <dbReference type="Proteomes" id="UP000622653"/>
    </source>
</evidence>
<dbReference type="EMBL" id="JADKPV010000001">
    <property type="protein sequence ID" value="MBF4500500.1"/>
    <property type="molecule type" value="Genomic_DNA"/>
</dbReference>
<dbReference type="InterPro" id="IPR027417">
    <property type="entry name" value="P-loop_NTPase"/>
</dbReference>
<evidence type="ECO:0000259" key="4">
    <source>
        <dbReference type="PROSITE" id="PS50893"/>
    </source>
</evidence>
<evidence type="ECO:0000256" key="3">
    <source>
        <dbReference type="ARBA" id="ARBA00022840"/>
    </source>
</evidence>
<dbReference type="Proteomes" id="UP000622653">
    <property type="component" value="Unassembled WGS sequence"/>
</dbReference>
<dbReference type="GO" id="GO:0005524">
    <property type="term" value="F:ATP binding"/>
    <property type="evidence" value="ECO:0007669"/>
    <property type="project" value="UniProtKB-KW"/>
</dbReference>
<keyword evidence="1" id="KW-0813">Transport</keyword>
<protein>
    <submittedName>
        <fullName evidence="5">ABC transporter ATP-binding protein</fullName>
    </submittedName>
</protein>
<dbReference type="Pfam" id="PF00005">
    <property type="entry name" value="ABC_tran"/>
    <property type="match status" value="1"/>
</dbReference>
<keyword evidence="6" id="KW-1185">Reference proteome</keyword>
<dbReference type="InterPro" id="IPR050166">
    <property type="entry name" value="ABC_transporter_ATP-bind"/>
</dbReference>
<dbReference type="AlphaFoldDB" id="A0A8J7G1M1"/>
<comment type="caution">
    <text evidence="5">The sequence shown here is derived from an EMBL/GenBank/DDBJ whole genome shotgun (WGS) entry which is preliminary data.</text>
</comment>
<dbReference type="SMART" id="SM00382">
    <property type="entry name" value="AAA"/>
    <property type="match status" value="1"/>
</dbReference>
<dbReference type="PROSITE" id="PS50893">
    <property type="entry name" value="ABC_TRANSPORTER_2"/>
    <property type="match status" value="1"/>
</dbReference>
<dbReference type="SUPFAM" id="SSF52540">
    <property type="entry name" value="P-loop containing nucleoside triphosphate hydrolases"/>
    <property type="match status" value="1"/>
</dbReference>